<dbReference type="SUPFAM" id="SSF52518">
    <property type="entry name" value="Thiamin diphosphate-binding fold (THDP-binding)"/>
    <property type="match status" value="1"/>
</dbReference>
<dbReference type="InterPro" id="IPR001017">
    <property type="entry name" value="DH_E1"/>
</dbReference>
<dbReference type="FunFam" id="3.40.50.970:FF:000013">
    <property type="entry name" value="Pyruvate dehydrogenase E1 component subunit alpha"/>
    <property type="match status" value="1"/>
</dbReference>
<evidence type="ECO:0000256" key="1">
    <source>
        <dbReference type="ARBA" id="ARBA00001964"/>
    </source>
</evidence>
<dbReference type="NCBIfam" id="TIGR03182">
    <property type="entry name" value="PDH_E1_alph_y"/>
    <property type="match status" value="1"/>
</dbReference>
<reference evidence="9 10" key="1">
    <citation type="journal article" date="2021" name="BMC Biol.">
        <title>Horizontally acquired antibacterial genes associated with adaptive radiation of ladybird beetles.</title>
        <authorList>
            <person name="Li H.S."/>
            <person name="Tang X.F."/>
            <person name="Huang Y.H."/>
            <person name="Xu Z.Y."/>
            <person name="Chen M.L."/>
            <person name="Du X.Y."/>
            <person name="Qiu B.Y."/>
            <person name="Chen P.T."/>
            <person name="Zhang W."/>
            <person name="Slipinski A."/>
            <person name="Escalona H.E."/>
            <person name="Waterhouse R.M."/>
            <person name="Zwick A."/>
            <person name="Pang H."/>
        </authorList>
    </citation>
    <scope>NUCLEOTIDE SEQUENCE [LARGE SCALE GENOMIC DNA]</scope>
    <source>
        <strain evidence="9">SYSU2018</strain>
    </source>
</reference>
<evidence type="ECO:0000313" key="10">
    <source>
        <dbReference type="Proteomes" id="UP001516400"/>
    </source>
</evidence>
<protein>
    <recommendedName>
        <fullName evidence="7">Pyruvate dehydrogenase E1 component subunit alpha</fullName>
        <ecNumber evidence="7">1.2.4.1</ecNumber>
    </recommendedName>
</protein>
<sequence length="398" mass="43527">MLPSCVRSVGKKAINNKNAAALVSKFNQGFATEASFETKPYRLHKLEQGPSTNVSVNRDDALKIFHQLQTIRRLETSAGNLYKEKIVKGFCHLYSGQEAVAVGIKAALRPYDTVITAYRDHGWCYLFGVSVEGVLTELTGRRTGCARGKGGSMHMYTDGFYGGNGIVGAQVPLGVGLAFAAKYKGTDGVSVALYGDGASNQGQVFEVYNIAKLWNIPCIFVAENNGYGMGTSAERSSASTEYYTRGDYIPGIWVDGMDVLAVREAFRFAIEYCKSGKGPLVIEAATYRYSGHSMSDPGTSYRTRDEIQEVRQTRDPITSFKEKIISTNLVTPEELKKMESEIRSVVDEATKKAKTEPEIGLDELSADVYVNNAEGDIRNISPFSPLKHKKIGPAVNAK</sequence>
<organism evidence="9 10">
    <name type="scientific">Cryptolaemus montrouzieri</name>
    <dbReference type="NCBI Taxonomy" id="559131"/>
    <lineage>
        <taxon>Eukaryota</taxon>
        <taxon>Metazoa</taxon>
        <taxon>Ecdysozoa</taxon>
        <taxon>Arthropoda</taxon>
        <taxon>Hexapoda</taxon>
        <taxon>Insecta</taxon>
        <taxon>Pterygota</taxon>
        <taxon>Neoptera</taxon>
        <taxon>Endopterygota</taxon>
        <taxon>Coleoptera</taxon>
        <taxon>Polyphaga</taxon>
        <taxon>Cucujiformia</taxon>
        <taxon>Coccinelloidea</taxon>
        <taxon>Coccinellidae</taxon>
        <taxon>Scymninae</taxon>
        <taxon>Scymnini</taxon>
        <taxon>Cryptolaemus</taxon>
    </lineage>
</organism>
<evidence type="ECO:0000259" key="8">
    <source>
        <dbReference type="Pfam" id="PF00676"/>
    </source>
</evidence>
<keyword evidence="5 7" id="KW-0670">Pyruvate</keyword>
<evidence type="ECO:0000256" key="7">
    <source>
        <dbReference type="RuleBase" id="RU361139"/>
    </source>
</evidence>
<dbReference type="PANTHER" id="PTHR11516">
    <property type="entry name" value="PYRUVATE DEHYDROGENASE E1 COMPONENT, ALPHA SUBUNIT BACTERIAL AND ORGANELLAR"/>
    <property type="match status" value="1"/>
</dbReference>
<evidence type="ECO:0000256" key="5">
    <source>
        <dbReference type="ARBA" id="ARBA00023317"/>
    </source>
</evidence>
<name>A0ABD2NC95_9CUCU</name>
<accession>A0ABD2NC95</accession>
<comment type="cofactor">
    <cofactor evidence="1 7">
        <name>thiamine diphosphate</name>
        <dbReference type="ChEBI" id="CHEBI:58937"/>
    </cofactor>
</comment>
<dbReference type="EMBL" id="JABFTP020000083">
    <property type="protein sequence ID" value="KAL3276020.1"/>
    <property type="molecule type" value="Genomic_DNA"/>
</dbReference>
<dbReference type="Proteomes" id="UP001516400">
    <property type="component" value="Unassembled WGS sequence"/>
</dbReference>
<dbReference type="Pfam" id="PF00676">
    <property type="entry name" value="E1_dh"/>
    <property type="match status" value="1"/>
</dbReference>
<dbReference type="EC" id="1.2.4.1" evidence="7"/>
<comment type="catalytic activity">
    <reaction evidence="6 7">
        <text>N(6)-[(R)-lipoyl]-L-lysyl-[protein] + pyruvate + H(+) = N(6)-[(R)-S(8)-acetyldihydrolipoyl]-L-lysyl-[protein] + CO2</text>
        <dbReference type="Rhea" id="RHEA:19189"/>
        <dbReference type="Rhea" id="RHEA-COMP:10474"/>
        <dbReference type="Rhea" id="RHEA-COMP:10478"/>
        <dbReference type="ChEBI" id="CHEBI:15361"/>
        <dbReference type="ChEBI" id="CHEBI:15378"/>
        <dbReference type="ChEBI" id="CHEBI:16526"/>
        <dbReference type="ChEBI" id="CHEBI:83099"/>
        <dbReference type="ChEBI" id="CHEBI:83111"/>
        <dbReference type="EC" id="1.2.4.1"/>
    </reaction>
</comment>
<keyword evidence="4 7" id="KW-0786">Thiamine pyrophosphate</keyword>
<comment type="function">
    <text evidence="7">The pyruvate dehydrogenase complex catalyzes the overall conversion of pyruvate to acetyl-CoA and CO(2).</text>
</comment>
<evidence type="ECO:0000256" key="6">
    <source>
        <dbReference type="ARBA" id="ARBA00051231"/>
    </source>
</evidence>
<evidence type="ECO:0000256" key="3">
    <source>
        <dbReference type="ARBA" id="ARBA00023002"/>
    </source>
</evidence>
<evidence type="ECO:0000313" key="9">
    <source>
        <dbReference type="EMBL" id="KAL3276020.1"/>
    </source>
</evidence>
<keyword evidence="2" id="KW-0809">Transit peptide</keyword>
<dbReference type="Gene3D" id="3.40.50.970">
    <property type="match status" value="1"/>
</dbReference>
<dbReference type="PANTHER" id="PTHR11516:SF60">
    <property type="entry name" value="PYRUVATE DEHYDROGENASE E1 COMPONENT SUBUNIT ALPHA"/>
    <property type="match status" value="1"/>
</dbReference>
<dbReference type="GO" id="GO:0004739">
    <property type="term" value="F:pyruvate dehydrogenase (acetyl-transferring) activity"/>
    <property type="evidence" value="ECO:0007669"/>
    <property type="project" value="UniProtKB-UniRule"/>
</dbReference>
<dbReference type="AlphaFoldDB" id="A0ABD2NC95"/>
<dbReference type="InterPro" id="IPR050642">
    <property type="entry name" value="PDH_E1_Alpha_Subunit"/>
</dbReference>
<evidence type="ECO:0000256" key="4">
    <source>
        <dbReference type="ARBA" id="ARBA00023052"/>
    </source>
</evidence>
<keyword evidence="10" id="KW-1185">Reference proteome</keyword>
<feature type="domain" description="Dehydrogenase E1 component" evidence="8">
    <location>
        <begin position="67"/>
        <end position="358"/>
    </location>
</feature>
<dbReference type="InterPro" id="IPR017597">
    <property type="entry name" value="Pyrv_DH_E1_asu_subgrp-y"/>
</dbReference>
<dbReference type="InterPro" id="IPR029061">
    <property type="entry name" value="THDP-binding"/>
</dbReference>
<dbReference type="CDD" id="cd02000">
    <property type="entry name" value="TPP_E1_PDC_ADC_BCADC"/>
    <property type="match status" value="1"/>
</dbReference>
<keyword evidence="3 7" id="KW-0560">Oxidoreductase</keyword>
<comment type="caution">
    <text evidence="9">The sequence shown here is derived from an EMBL/GenBank/DDBJ whole genome shotgun (WGS) entry which is preliminary data.</text>
</comment>
<evidence type="ECO:0000256" key="2">
    <source>
        <dbReference type="ARBA" id="ARBA00022946"/>
    </source>
</evidence>
<gene>
    <name evidence="9" type="ORF">HHI36_020750</name>
</gene>
<proteinExistence type="predicted"/>